<proteinExistence type="predicted"/>
<organism evidence="1 2">
    <name type="scientific">Candidatus Woesebacteria bacterium GW2011_GWB1_43_14</name>
    <dbReference type="NCBI Taxonomy" id="1618578"/>
    <lineage>
        <taxon>Bacteria</taxon>
        <taxon>Candidatus Woeseibacteriota</taxon>
    </lineage>
</organism>
<protein>
    <submittedName>
        <fullName evidence="1">Uncharacterized protein</fullName>
    </submittedName>
</protein>
<dbReference type="EMBL" id="LCFQ01000005">
    <property type="protein sequence ID" value="KKS98280.1"/>
    <property type="molecule type" value="Genomic_DNA"/>
</dbReference>
<name>A0A0G1DKA4_9BACT</name>
<reference evidence="1 2" key="1">
    <citation type="journal article" date="2015" name="Nature">
        <title>rRNA introns, odd ribosomes, and small enigmatic genomes across a large radiation of phyla.</title>
        <authorList>
            <person name="Brown C.T."/>
            <person name="Hug L.A."/>
            <person name="Thomas B.C."/>
            <person name="Sharon I."/>
            <person name="Castelle C.J."/>
            <person name="Singh A."/>
            <person name="Wilkins M.J."/>
            <person name="Williams K.H."/>
            <person name="Banfield J.F."/>
        </authorList>
    </citation>
    <scope>NUCLEOTIDE SEQUENCE [LARGE SCALE GENOMIC DNA]</scope>
</reference>
<evidence type="ECO:0000313" key="1">
    <source>
        <dbReference type="EMBL" id="KKS98280.1"/>
    </source>
</evidence>
<evidence type="ECO:0000313" key="2">
    <source>
        <dbReference type="Proteomes" id="UP000034090"/>
    </source>
</evidence>
<sequence length="58" mass="6854">MVVIGFDKVDRECYNFFVLLEARWVVPQKKSTAIVGYSEINRYSPRIEVLFRFGKLPK</sequence>
<gene>
    <name evidence="1" type="ORF">UV74_C0005G0003</name>
</gene>
<accession>A0A0G1DKA4</accession>
<dbReference type="STRING" id="1618578.UV74_C0005G0003"/>
<dbReference type="Proteomes" id="UP000034090">
    <property type="component" value="Unassembled WGS sequence"/>
</dbReference>
<comment type="caution">
    <text evidence="1">The sequence shown here is derived from an EMBL/GenBank/DDBJ whole genome shotgun (WGS) entry which is preliminary data.</text>
</comment>
<dbReference type="AlphaFoldDB" id="A0A0G1DKA4"/>